<sequence>MREGTRLSSCHGMEYYWSAIESERKTQKMELPQLLRDTVNTSKGIDWEKIQMFGCLSECFWHISPKIKNGHI</sequence>
<dbReference type="AlphaFoldDB" id="A0A0E9VHS3"/>
<protein>
    <submittedName>
        <fullName evidence="1">Uncharacterized protein</fullName>
    </submittedName>
</protein>
<proteinExistence type="predicted"/>
<evidence type="ECO:0000313" key="1">
    <source>
        <dbReference type="EMBL" id="JAH77556.1"/>
    </source>
</evidence>
<name>A0A0E9VHS3_ANGAN</name>
<reference evidence="1" key="2">
    <citation type="journal article" date="2015" name="Fish Shellfish Immunol.">
        <title>Early steps in the European eel (Anguilla anguilla)-Vibrio vulnificus interaction in the gills: Role of the RtxA13 toxin.</title>
        <authorList>
            <person name="Callol A."/>
            <person name="Pajuelo D."/>
            <person name="Ebbesson L."/>
            <person name="Teles M."/>
            <person name="MacKenzie S."/>
            <person name="Amaro C."/>
        </authorList>
    </citation>
    <scope>NUCLEOTIDE SEQUENCE</scope>
</reference>
<organism evidence="1">
    <name type="scientific">Anguilla anguilla</name>
    <name type="common">European freshwater eel</name>
    <name type="synonym">Muraena anguilla</name>
    <dbReference type="NCBI Taxonomy" id="7936"/>
    <lineage>
        <taxon>Eukaryota</taxon>
        <taxon>Metazoa</taxon>
        <taxon>Chordata</taxon>
        <taxon>Craniata</taxon>
        <taxon>Vertebrata</taxon>
        <taxon>Euteleostomi</taxon>
        <taxon>Actinopterygii</taxon>
        <taxon>Neopterygii</taxon>
        <taxon>Teleostei</taxon>
        <taxon>Anguilliformes</taxon>
        <taxon>Anguillidae</taxon>
        <taxon>Anguilla</taxon>
    </lineage>
</organism>
<reference evidence="1" key="1">
    <citation type="submission" date="2014-11" db="EMBL/GenBank/DDBJ databases">
        <authorList>
            <person name="Amaro Gonzalez C."/>
        </authorList>
    </citation>
    <scope>NUCLEOTIDE SEQUENCE</scope>
</reference>
<dbReference type="EMBL" id="GBXM01031021">
    <property type="protein sequence ID" value="JAH77556.1"/>
    <property type="molecule type" value="Transcribed_RNA"/>
</dbReference>
<accession>A0A0E9VHS3</accession>